<proteinExistence type="predicted"/>
<sequence>MEYGNARAEVDKLQTKASSKSMAKPSRSITFGSKGKSDEQTVSTLYNTGSQNSNVKTNESSWNNESLECVPINKDTLSKAARLKMLKNFHRTIKITGCKQSRLKAQCLKEIVADDKFKNLVTIGQKPKFREKLQMNRSTSTKRRLKAVAQNGKVQSRNNVTVNINYKTMKRPKSRILNLRNTTENNRMCDKIKPSISTISKIQLNEHALKNLKKYWSKEIGKIKSSDEYRSRERSMSRLRNYQPPIININTGYGGMKQSRPRLKEKLKPKFTLKYKQGKEKEKFEQTKFKLMNKKAKIKHIKNLINLSNDGSCAVSSNSRNLDSSNNLHRCNMNSDLDFEQSMLDVGDNTRTFKMKYLDLSKLHNTIE</sequence>
<dbReference type="EMBL" id="CAMPGE010012793">
    <property type="protein sequence ID" value="CAI2371552.1"/>
    <property type="molecule type" value="Genomic_DNA"/>
</dbReference>
<gene>
    <name evidence="2" type="ORF">ECRASSUSDP1_LOCUS12876</name>
</gene>
<protein>
    <submittedName>
        <fullName evidence="2">Uncharacterized protein</fullName>
    </submittedName>
</protein>
<dbReference type="Proteomes" id="UP001295684">
    <property type="component" value="Unassembled WGS sequence"/>
</dbReference>
<feature type="region of interest" description="Disordered" evidence="1">
    <location>
        <begin position="1"/>
        <end position="40"/>
    </location>
</feature>
<evidence type="ECO:0000313" key="3">
    <source>
        <dbReference type="Proteomes" id="UP001295684"/>
    </source>
</evidence>
<accession>A0AAD1UMN8</accession>
<name>A0AAD1UMN8_EUPCR</name>
<organism evidence="2 3">
    <name type="scientific">Euplotes crassus</name>
    <dbReference type="NCBI Taxonomy" id="5936"/>
    <lineage>
        <taxon>Eukaryota</taxon>
        <taxon>Sar</taxon>
        <taxon>Alveolata</taxon>
        <taxon>Ciliophora</taxon>
        <taxon>Intramacronucleata</taxon>
        <taxon>Spirotrichea</taxon>
        <taxon>Hypotrichia</taxon>
        <taxon>Euplotida</taxon>
        <taxon>Euplotidae</taxon>
        <taxon>Moneuplotes</taxon>
    </lineage>
</organism>
<evidence type="ECO:0000256" key="1">
    <source>
        <dbReference type="SAM" id="MobiDB-lite"/>
    </source>
</evidence>
<feature type="compositionally biased region" description="Polar residues" evidence="1">
    <location>
        <begin position="15"/>
        <end position="31"/>
    </location>
</feature>
<dbReference type="AlphaFoldDB" id="A0AAD1UMN8"/>
<reference evidence="2" key="1">
    <citation type="submission" date="2023-07" db="EMBL/GenBank/DDBJ databases">
        <authorList>
            <consortium name="AG Swart"/>
            <person name="Singh M."/>
            <person name="Singh A."/>
            <person name="Seah K."/>
            <person name="Emmerich C."/>
        </authorList>
    </citation>
    <scope>NUCLEOTIDE SEQUENCE</scope>
    <source>
        <strain evidence="2">DP1</strain>
    </source>
</reference>
<keyword evidence="3" id="KW-1185">Reference proteome</keyword>
<evidence type="ECO:0000313" key="2">
    <source>
        <dbReference type="EMBL" id="CAI2371552.1"/>
    </source>
</evidence>
<comment type="caution">
    <text evidence="2">The sequence shown here is derived from an EMBL/GenBank/DDBJ whole genome shotgun (WGS) entry which is preliminary data.</text>
</comment>